<dbReference type="PANTHER" id="PTHR14269:SF62">
    <property type="entry name" value="CDP-DIACYLGLYCEROL--GLYCEROL-3-PHOSPHATE 3-PHOSPHATIDYLTRANSFERASE 1, CHLOROPLASTIC"/>
    <property type="match status" value="1"/>
</dbReference>
<evidence type="ECO:0000256" key="18">
    <source>
        <dbReference type="SAM" id="Phobius"/>
    </source>
</evidence>
<dbReference type="EMBL" id="CAADFP010000353">
    <property type="protein sequence ID" value="VFK35270.1"/>
    <property type="molecule type" value="Genomic_DNA"/>
</dbReference>
<feature type="transmembrane region" description="Helical" evidence="18">
    <location>
        <begin position="122"/>
        <end position="145"/>
    </location>
</feature>
<comment type="catalytic activity">
    <reaction evidence="15">
        <text>a CDP-1,2-diacyl-sn-glycerol + sn-glycerol 3-phosphate = a 1,2-diacyl-sn-glycero-3-phospho-(1'-sn-glycero-3'-phosphate) + CMP + H(+)</text>
        <dbReference type="Rhea" id="RHEA:12593"/>
        <dbReference type="ChEBI" id="CHEBI:15378"/>
        <dbReference type="ChEBI" id="CHEBI:57597"/>
        <dbReference type="ChEBI" id="CHEBI:58332"/>
        <dbReference type="ChEBI" id="CHEBI:60110"/>
        <dbReference type="ChEBI" id="CHEBI:60377"/>
        <dbReference type="EC" id="2.7.8.5"/>
    </reaction>
</comment>
<evidence type="ECO:0000313" key="20">
    <source>
        <dbReference type="EMBL" id="VFK35270.1"/>
    </source>
</evidence>
<dbReference type="PROSITE" id="PS00379">
    <property type="entry name" value="CDP_ALCOHOL_P_TRANSF"/>
    <property type="match status" value="1"/>
</dbReference>
<evidence type="ECO:0000256" key="7">
    <source>
        <dbReference type="ARBA" id="ARBA00022516"/>
    </source>
</evidence>
<dbReference type="Pfam" id="PF01066">
    <property type="entry name" value="CDP-OH_P_transf"/>
    <property type="match status" value="1"/>
</dbReference>
<evidence type="ECO:0000256" key="2">
    <source>
        <dbReference type="ARBA" id="ARBA00004141"/>
    </source>
</evidence>
<gene>
    <name evidence="19" type="ORF">BECKLPF1236A_GA0070988_103722</name>
    <name evidence="20" type="ORF">BECKLPF1236C_GA0070990_103531</name>
</gene>
<evidence type="ECO:0000256" key="11">
    <source>
        <dbReference type="ARBA" id="ARBA00023098"/>
    </source>
</evidence>
<evidence type="ECO:0000256" key="8">
    <source>
        <dbReference type="ARBA" id="ARBA00022679"/>
    </source>
</evidence>
<dbReference type="GO" id="GO:0050793">
    <property type="term" value="P:regulation of developmental process"/>
    <property type="evidence" value="ECO:0007669"/>
    <property type="project" value="UniProtKB-ARBA"/>
</dbReference>
<dbReference type="PANTHER" id="PTHR14269">
    <property type="entry name" value="CDP-DIACYLGLYCEROL--GLYCEROL-3-PHOSPHATE 3-PHOSPHATIDYLTRANSFERASE-RELATED"/>
    <property type="match status" value="1"/>
</dbReference>
<keyword evidence="12 18" id="KW-0472">Membrane</keyword>
<evidence type="ECO:0000256" key="10">
    <source>
        <dbReference type="ARBA" id="ARBA00022989"/>
    </source>
</evidence>
<evidence type="ECO:0000256" key="12">
    <source>
        <dbReference type="ARBA" id="ARBA00023136"/>
    </source>
</evidence>
<keyword evidence="8 17" id="KW-0808">Transferase</keyword>
<dbReference type="GO" id="GO:0005886">
    <property type="term" value="C:plasma membrane"/>
    <property type="evidence" value="ECO:0007669"/>
    <property type="project" value="TreeGrafter"/>
</dbReference>
<comment type="subcellular location">
    <subcellularLocation>
        <location evidence="2">Membrane</location>
        <topology evidence="2">Multi-pass membrane protein</topology>
    </subcellularLocation>
</comment>
<dbReference type="InterPro" id="IPR050324">
    <property type="entry name" value="CDP-alcohol_PTase-I"/>
</dbReference>
<evidence type="ECO:0000256" key="3">
    <source>
        <dbReference type="ARBA" id="ARBA00005042"/>
    </source>
</evidence>
<evidence type="ECO:0000256" key="15">
    <source>
        <dbReference type="ARBA" id="ARBA00048586"/>
    </source>
</evidence>
<evidence type="ECO:0000256" key="13">
    <source>
        <dbReference type="ARBA" id="ARBA00023209"/>
    </source>
</evidence>
<name>A0A450Y144_9GAMM</name>
<dbReference type="InterPro" id="IPR004570">
    <property type="entry name" value="Phosphatidylglycerol_P_synth"/>
</dbReference>
<comment type="similarity">
    <text evidence="4 17">Belongs to the CDP-alcohol phosphatidyltransferase class-I family.</text>
</comment>
<evidence type="ECO:0000256" key="1">
    <source>
        <dbReference type="ARBA" id="ARBA00001936"/>
    </source>
</evidence>
<dbReference type="FunFam" id="1.20.120.1760:FF:000008">
    <property type="entry name" value="CDP-diacylglycerol--glycerol-3-phosphate 3-phosphatidyltransferase 2"/>
    <property type="match status" value="1"/>
</dbReference>
<dbReference type="GO" id="GO:0046474">
    <property type="term" value="P:glycerophospholipid biosynthetic process"/>
    <property type="evidence" value="ECO:0007669"/>
    <property type="project" value="TreeGrafter"/>
</dbReference>
<protein>
    <recommendedName>
        <fullName evidence="6 16">CDP-diacylglycerol--glycerol-3-phosphate 3-phosphatidyltransferase</fullName>
        <ecNumber evidence="5 16">2.7.8.5</ecNumber>
    </recommendedName>
</protein>
<dbReference type="InterPro" id="IPR043130">
    <property type="entry name" value="CDP-OH_PTrfase_TM_dom"/>
</dbReference>
<evidence type="ECO:0000313" key="19">
    <source>
        <dbReference type="EMBL" id="VFK23176.1"/>
    </source>
</evidence>
<dbReference type="Gene3D" id="1.20.120.1760">
    <property type="match status" value="1"/>
</dbReference>
<dbReference type="GO" id="GO:0036094">
    <property type="term" value="F:small molecule binding"/>
    <property type="evidence" value="ECO:0007669"/>
    <property type="project" value="UniProtKB-ARBA"/>
</dbReference>
<dbReference type="EC" id="2.7.8.5" evidence="5 16"/>
<feature type="transmembrane region" description="Helical" evidence="18">
    <location>
        <begin position="165"/>
        <end position="187"/>
    </location>
</feature>
<sequence length="206" mass="22691">MATTNIPNILTLFRIILIPAFVLFFYLPFSWKPLITAAIFGIAALTDWLDGYLARRLDQTSAFGAFLDPVADKLMVVVALVLLVGSHGTPWLAIPAAVIIGREIVVSALREWMAELGQRATVAVATVGKFKTIFQMVAIFIMLLGKPTNEPLVWYDESLLANLVLFEHVIYSIGFVLLYVAALLTLWSMMIYLRAARESVTEGGAA</sequence>
<dbReference type="GO" id="GO:0008444">
    <property type="term" value="F:CDP-diacylglycerol-glycerol-3-phosphate 3-phosphatidyltransferase activity"/>
    <property type="evidence" value="ECO:0007669"/>
    <property type="project" value="UniProtKB-UniRule"/>
</dbReference>
<dbReference type="InterPro" id="IPR000462">
    <property type="entry name" value="CDP-OH_P_trans"/>
</dbReference>
<feature type="transmembrane region" description="Helical" evidence="18">
    <location>
        <begin position="74"/>
        <end position="101"/>
    </location>
</feature>
<dbReference type="EMBL" id="CAADFM010000372">
    <property type="protein sequence ID" value="VFK23176.1"/>
    <property type="molecule type" value="Genomic_DNA"/>
</dbReference>
<keyword evidence="7" id="KW-0444">Lipid biosynthesis</keyword>
<dbReference type="AlphaFoldDB" id="A0A450Y144"/>
<evidence type="ECO:0000256" key="5">
    <source>
        <dbReference type="ARBA" id="ARBA00013170"/>
    </source>
</evidence>
<dbReference type="PIRSF" id="PIRSF000847">
    <property type="entry name" value="Phos_ph_gly_syn"/>
    <property type="match status" value="1"/>
</dbReference>
<keyword evidence="9 18" id="KW-0812">Transmembrane</keyword>
<keyword evidence="14" id="KW-1208">Phospholipid metabolism</keyword>
<evidence type="ECO:0000256" key="6">
    <source>
        <dbReference type="ARBA" id="ARBA00014944"/>
    </source>
</evidence>
<dbReference type="InterPro" id="IPR048254">
    <property type="entry name" value="CDP_ALCOHOL_P_TRANSF_CS"/>
</dbReference>
<organism evidence="20">
    <name type="scientific">Candidatus Kentrum sp. LPFa</name>
    <dbReference type="NCBI Taxonomy" id="2126335"/>
    <lineage>
        <taxon>Bacteria</taxon>
        <taxon>Pseudomonadati</taxon>
        <taxon>Pseudomonadota</taxon>
        <taxon>Gammaproteobacteria</taxon>
        <taxon>Candidatus Kentrum</taxon>
    </lineage>
</organism>
<keyword evidence="11" id="KW-0443">Lipid metabolism</keyword>
<keyword evidence="13" id="KW-0594">Phospholipid biosynthesis</keyword>
<dbReference type="NCBIfam" id="TIGR00560">
    <property type="entry name" value="pgsA"/>
    <property type="match status" value="1"/>
</dbReference>
<accession>A0A450Y144</accession>
<evidence type="ECO:0000256" key="4">
    <source>
        <dbReference type="ARBA" id="ARBA00010441"/>
    </source>
</evidence>
<comment type="cofactor">
    <cofactor evidence="1">
        <name>Mn(2+)</name>
        <dbReference type="ChEBI" id="CHEBI:29035"/>
    </cofactor>
</comment>
<reference evidence="20" key="1">
    <citation type="submission" date="2019-02" db="EMBL/GenBank/DDBJ databases">
        <authorList>
            <person name="Gruber-Vodicka R. H."/>
            <person name="Seah K. B. B."/>
        </authorList>
    </citation>
    <scope>NUCLEOTIDE SEQUENCE</scope>
    <source>
        <strain evidence="19">BECK_S312</strain>
        <strain evidence="20">BECK_S426</strain>
    </source>
</reference>
<dbReference type="GO" id="GO:0005737">
    <property type="term" value="C:cytoplasm"/>
    <property type="evidence" value="ECO:0007669"/>
    <property type="project" value="UniProtKB-ARBA"/>
</dbReference>
<keyword evidence="10 18" id="KW-1133">Transmembrane helix</keyword>
<evidence type="ECO:0000256" key="16">
    <source>
        <dbReference type="NCBIfam" id="TIGR00560"/>
    </source>
</evidence>
<proteinExistence type="inferred from homology"/>
<evidence type="ECO:0000256" key="17">
    <source>
        <dbReference type="RuleBase" id="RU003750"/>
    </source>
</evidence>
<evidence type="ECO:0000256" key="9">
    <source>
        <dbReference type="ARBA" id="ARBA00022692"/>
    </source>
</evidence>
<comment type="pathway">
    <text evidence="3">Phospholipid metabolism; phosphatidylglycerol biosynthesis; phosphatidylglycerol from CDP-diacylglycerol: step 1/2.</text>
</comment>
<evidence type="ECO:0000256" key="14">
    <source>
        <dbReference type="ARBA" id="ARBA00023264"/>
    </source>
</evidence>